<dbReference type="EMBL" id="QWEI01000001">
    <property type="protein sequence ID" value="RHW39540.1"/>
    <property type="molecule type" value="Genomic_DNA"/>
</dbReference>
<comment type="caution">
    <text evidence="1">The sequence shown here is derived from an EMBL/GenBank/DDBJ whole genome shotgun (WGS) entry which is preliminary data.</text>
</comment>
<dbReference type="OrthoDB" id="2735181at2"/>
<dbReference type="Proteomes" id="UP000265692">
    <property type="component" value="Unassembled WGS sequence"/>
</dbReference>
<organism evidence="1 2">
    <name type="scientific">Ureibacillus yapensis</name>
    <dbReference type="NCBI Taxonomy" id="2304605"/>
    <lineage>
        <taxon>Bacteria</taxon>
        <taxon>Bacillati</taxon>
        <taxon>Bacillota</taxon>
        <taxon>Bacilli</taxon>
        <taxon>Bacillales</taxon>
        <taxon>Caryophanaceae</taxon>
        <taxon>Ureibacillus</taxon>
    </lineage>
</organism>
<evidence type="ECO:0000313" key="1">
    <source>
        <dbReference type="EMBL" id="RHW39540.1"/>
    </source>
</evidence>
<proteinExistence type="predicted"/>
<accession>A0A396SD37</accession>
<sequence>MGKKEKIKKLKNHAIADLHLVEIEYQQIVEKTFQVPDSYNWEELLNETELKGLYKVRKDRKYAALTVELYAIIEQLLKDIYHAFYDAAYIQTPDVNVILDLEGKLSSHVTFKNNTKLLADLRSIIVHEDFSLKKARKKENIDTNNRNLFKRLLKDVENYIKNIKLN</sequence>
<protein>
    <submittedName>
        <fullName evidence="1">Nucleoside-diphosphate sugar epimerase</fullName>
    </submittedName>
</protein>
<name>A0A396SD37_9BACL</name>
<keyword evidence="2" id="KW-1185">Reference proteome</keyword>
<gene>
    <name evidence="1" type="ORF">D1B33_01460</name>
</gene>
<dbReference type="RefSeq" id="WP_118874552.1">
    <property type="nucleotide sequence ID" value="NZ_QWEI01000001.1"/>
</dbReference>
<reference evidence="1 2" key="1">
    <citation type="submission" date="2018-08" db="EMBL/GenBank/DDBJ databases">
        <title>Lysinibacillus sp. YLB-03 draft genome sequence.</title>
        <authorList>
            <person name="Yu L."/>
        </authorList>
    </citation>
    <scope>NUCLEOTIDE SEQUENCE [LARGE SCALE GENOMIC DNA]</scope>
    <source>
        <strain evidence="1 2">YLB-03</strain>
    </source>
</reference>
<dbReference type="AlphaFoldDB" id="A0A396SD37"/>
<evidence type="ECO:0000313" key="2">
    <source>
        <dbReference type="Proteomes" id="UP000265692"/>
    </source>
</evidence>